<dbReference type="AlphaFoldDB" id="A0AAU9J2T9"/>
<gene>
    <name evidence="1" type="ORF">BSTOLATCC_MIC15504</name>
</gene>
<accession>A0AAU9J2T9</accession>
<dbReference type="EMBL" id="CAJZBQ010000015">
    <property type="protein sequence ID" value="CAG9316061.1"/>
    <property type="molecule type" value="Genomic_DNA"/>
</dbReference>
<proteinExistence type="predicted"/>
<organism evidence="1 2">
    <name type="scientific">Blepharisma stoltei</name>
    <dbReference type="NCBI Taxonomy" id="1481888"/>
    <lineage>
        <taxon>Eukaryota</taxon>
        <taxon>Sar</taxon>
        <taxon>Alveolata</taxon>
        <taxon>Ciliophora</taxon>
        <taxon>Postciliodesmatophora</taxon>
        <taxon>Heterotrichea</taxon>
        <taxon>Heterotrichida</taxon>
        <taxon>Blepharismidae</taxon>
        <taxon>Blepharisma</taxon>
    </lineage>
</organism>
<keyword evidence="2" id="KW-1185">Reference proteome</keyword>
<evidence type="ECO:0000313" key="1">
    <source>
        <dbReference type="EMBL" id="CAG9316061.1"/>
    </source>
</evidence>
<comment type="caution">
    <text evidence="1">The sequence shown here is derived from an EMBL/GenBank/DDBJ whole genome shotgun (WGS) entry which is preliminary data.</text>
</comment>
<name>A0AAU9J2T9_9CILI</name>
<sequence>MINEFCFRPFCSKPAKNKCKCIWSQGFCEDHDAKHMHFPDNEYSIEEIPDPNNPIEGNKFPEDTLEVFNNKPNPVVEAILSQVHTNILALQNIKINFFSADHRSSYFAGLIKYGLSKIAELNTVLNQLKTNVKYSASIDNFSLSLLEIMIITDNAEMEIKFLEKLKEVLLLESEVKSHWLEKLFASPETILKN</sequence>
<protein>
    <submittedName>
        <fullName evidence="1">Uncharacterized protein</fullName>
    </submittedName>
</protein>
<evidence type="ECO:0000313" key="2">
    <source>
        <dbReference type="Proteomes" id="UP001162131"/>
    </source>
</evidence>
<reference evidence="1" key="1">
    <citation type="submission" date="2021-09" db="EMBL/GenBank/DDBJ databases">
        <authorList>
            <consortium name="AG Swart"/>
            <person name="Singh M."/>
            <person name="Singh A."/>
            <person name="Seah K."/>
            <person name="Emmerich C."/>
        </authorList>
    </citation>
    <scope>NUCLEOTIDE SEQUENCE</scope>
    <source>
        <strain evidence="1">ATCC30299</strain>
    </source>
</reference>
<dbReference type="Proteomes" id="UP001162131">
    <property type="component" value="Unassembled WGS sequence"/>
</dbReference>